<dbReference type="STRING" id="47428.A0A284RDV0"/>
<feature type="region of interest" description="Disordered" evidence="1">
    <location>
        <begin position="653"/>
        <end position="768"/>
    </location>
</feature>
<feature type="region of interest" description="Disordered" evidence="1">
    <location>
        <begin position="552"/>
        <end position="573"/>
    </location>
</feature>
<dbReference type="EMBL" id="FUEG01000007">
    <property type="protein sequence ID" value="SJL06939.1"/>
    <property type="molecule type" value="Genomic_DNA"/>
</dbReference>
<protein>
    <recommendedName>
        <fullName evidence="2">Meiotically up-regulated protein Msb1/Mug8 domain-containing protein</fullName>
    </recommendedName>
</protein>
<dbReference type="InterPro" id="IPR012965">
    <property type="entry name" value="Msb1/Mug8_dom"/>
</dbReference>
<feature type="region of interest" description="Disordered" evidence="1">
    <location>
        <begin position="849"/>
        <end position="995"/>
    </location>
</feature>
<dbReference type="PANTHER" id="PTHR28093">
    <property type="entry name" value="MORPHOGENESIS-RELATED PROTEIN MSB1"/>
    <property type="match status" value="1"/>
</dbReference>
<dbReference type="Proteomes" id="UP000219338">
    <property type="component" value="Unassembled WGS sequence"/>
</dbReference>
<dbReference type="Pfam" id="PF08101">
    <property type="entry name" value="Msb1-Mug8_dom"/>
    <property type="match status" value="1"/>
</dbReference>
<feature type="region of interest" description="Disordered" evidence="1">
    <location>
        <begin position="1268"/>
        <end position="1302"/>
    </location>
</feature>
<keyword evidence="4" id="KW-1185">Reference proteome</keyword>
<dbReference type="Gene3D" id="1.10.555.10">
    <property type="entry name" value="Rho GTPase activation protein"/>
    <property type="match status" value="1"/>
</dbReference>
<evidence type="ECO:0000259" key="2">
    <source>
        <dbReference type="Pfam" id="PF08101"/>
    </source>
</evidence>
<gene>
    <name evidence="3" type="ORF">ARMOST_10281</name>
</gene>
<organism evidence="3 4">
    <name type="scientific">Armillaria ostoyae</name>
    <name type="common">Armillaria root rot fungus</name>
    <dbReference type="NCBI Taxonomy" id="47428"/>
    <lineage>
        <taxon>Eukaryota</taxon>
        <taxon>Fungi</taxon>
        <taxon>Dikarya</taxon>
        <taxon>Basidiomycota</taxon>
        <taxon>Agaricomycotina</taxon>
        <taxon>Agaricomycetes</taxon>
        <taxon>Agaricomycetidae</taxon>
        <taxon>Agaricales</taxon>
        <taxon>Marasmiineae</taxon>
        <taxon>Physalacriaceae</taxon>
        <taxon>Armillaria</taxon>
    </lineage>
</organism>
<feature type="region of interest" description="Disordered" evidence="1">
    <location>
        <begin position="808"/>
        <end position="835"/>
    </location>
</feature>
<dbReference type="OrthoDB" id="3362494at2759"/>
<name>A0A284RDV0_ARMOS</name>
<dbReference type="OMA" id="VVGWDAY"/>
<feature type="compositionally biased region" description="Polar residues" evidence="1">
    <location>
        <begin position="1348"/>
        <end position="1359"/>
    </location>
</feature>
<feature type="region of interest" description="Disordered" evidence="1">
    <location>
        <begin position="1109"/>
        <end position="1255"/>
    </location>
</feature>
<dbReference type="PANTHER" id="PTHR28093:SF1">
    <property type="entry name" value="MORPHOGENESIS-RELATED PROTEIN MSB1"/>
    <property type="match status" value="1"/>
</dbReference>
<feature type="compositionally biased region" description="Basic and acidic residues" evidence="1">
    <location>
        <begin position="11"/>
        <end position="20"/>
    </location>
</feature>
<feature type="region of interest" description="Disordered" evidence="1">
    <location>
        <begin position="1"/>
        <end position="28"/>
    </location>
</feature>
<evidence type="ECO:0000313" key="3">
    <source>
        <dbReference type="EMBL" id="SJL06939.1"/>
    </source>
</evidence>
<reference evidence="4" key="1">
    <citation type="journal article" date="2017" name="Nat. Ecol. Evol.">
        <title>Genome expansion and lineage-specific genetic innovations in the forest pathogenic fungi Armillaria.</title>
        <authorList>
            <person name="Sipos G."/>
            <person name="Prasanna A.N."/>
            <person name="Walter M.C."/>
            <person name="O'Connor E."/>
            <person name="Balint B."/>
            <person name="Krizsan K."/>
            <person name="Kiss B."/>
            <person name="Hess J."/>
            <person name="Varga T."/>
            <person name="Slot J."/>
            <person name="Riley R."/>
            <person name="Boka B."/>
            <person name="Rigling D."/>
            <person name="Barry K."/>
            <person name="Lee J."/>
            <person name="Mihaltcheva S."/>
            <person name="LaButti K."/>
            <person name="Lipzen A."/>
            <person name="Waldron R."/>
            <person name="Moloney N.M."/>
            <person name="Sperisen C."/>
            <person name="Kredics L."/>
            <person name="Vagvoelgyi C."/>
            <person name="Patrignani A."/>
            <person name="Fitzpatrick D."/>
            <person name="Nagy I."/>
            <person name="Doyle S."/>
            <person name="Anderson J.B."/>
            <person name="Grigoriev I.V."/>
            <person name="Gueldener U."/>
            <person name="Muensterkoetter M."/>
            <person name="Nagy L.G."/>
        </authorList>
    </citation>
    <scope>NUCLEOTIDE SEQUENCE [LARGE SCALE GENOMIC DNA]</scope>
    <source>
        <strain evidence="4">C18/9</strain>
    </source>
</reference>
<dbReference type="InterPro" id="IPR008936">
    <property type="entry name" value="Rho_GTPase_activation_prot"/>
</dbReference>
<proteinExistence type="predicted"/>
<feature type="region of interest" description="Disordered" evidence="1">
    <location>
        <begin position="1315"/>
        <end position="1426"/>
    </location>
</feature>
<feature type="compositionally biased region" description="Low complexity" evidence="1">
    <location>
        <begin position="904"/>
        <end position="926"/>
    </location>
</feature>
<feature type="compositionally biased region" description="Basic and acidic residues" evidence="1">
    <location>
        <begin position="730"/>
        <end position="762"/>
    </location>
</feature>
<sequence length="1426" mass="150882">MPSFLSKVFGRKKDDKEPSAGRRTSTASLLEGKFEAVSPTVSLPADKLPEAKDKEKGKEIGFGLLRTKSATPVLSTYAPSEVPHLSLNLPGPKNGANTRSLGVVFEADPDSQILLSQSEIGGRRLNPLETLILVRACSQAIVARGDYSLGLETPGLMHPHWYSADPQVQKRLISLFMHSLAPKSPITTLSPTLSSPTSAFESEITSTRSPHDVAAVLRWGLRHLQLDGNSFGKDQAWYKNFFNAESSSQYPLTAFEDGLVPQLPPAHLELLTATLDLFSSLAAHAEANSTSGSKVSKLLGLWLLDVARVEPSDTWSSFYARWERAGRMMEHIFLSNIRREMAKNRMPKRLTELVKQYPYSKSPTEEDLLPRPWFSTRQYDALYVHIDTELPTSGPPNSHHPLRLISDAFKAQPGSTDHVELWNRIKQVANEGDGSSPGGYSATSRVFADETIRFLSMIPMEKATSETPTLNLIRPTRKRSFSLNGAKAAVATNGVSNGKLSFDTPSVPASTSTPSPASHIGVDWAQFSTSGFLESLPLGTALASTLMDSDLEVTAPPEPKKSKSPTRRNVPELNVDINKATPMEETNSTSKVTSVSSVQLDEAFIDFWNDALVDPISSDWPSFVICKLKGSLSDIEIEGKRVEWIVLEQTFSKPPPLPPASDSLASPSVESPGKRPRASSPKPSFKSDISGTFSSTKKRFSFWTGGDNKSPTKRKNANIPKSPEMGEMGEILKEEDGDKVKTKATRKSVDVPKDIPEEREPEGGVSGTVATTAAAVTAVGATAVLVQAAAEAAPGELKVAEAAEAVAVPKSAPNRTPISESTVDPAPPPVVDPIPTTATVDEAVTASEVKVEEASVTESAPAAGVPVEVSPPVLEGETLNVEGPLASEPVPEVISPSDVAPVLEEAAAPTSESESAPVSSSIHESAPLTVQEPVIAPAEESVAIPEEELASVPVEEPAITSVEEPVIKQVEQSPVEEESVKDIAPAEDAAPTESVAAVPVEGSVTAPVDQSAAPSVAELTVPAPVEVESVKNATPVEHVADLTEEPSLVVQPENVTAPVEEQAPLSPPTPVTTDVALASAEELPVPAPEEQGVAPIQAEELVSLPIEEKDALPTAEEDVTAVEEKPGDIGATAPAEEVVETSSTDPEVMGGIATPIVEDSVATHPGATFSESVPAPTSPDIKTTSEPDVAAATQPEVFSVAEPETVAPASDPEDKPLSSDVSSAAEPEDSPQELEVSARAAPAPEEEPVDTPLLVEKPAVDIVPVADEPAATEPSVVHTEPQEKDTVSLPPVPVVDAEPPSPAFPVIEEIHEPQVEAHSEPLSPDVKAELPPAPGSVILSGETPGPSVLSTQAIIQSSSTEHDILSNDSLSNDVENVAHEKAHTGSDKVESSDPVTPPGLYTTLTPEKESNDSNDNSQENGHLLDS</sequence>
<feature type="compositionally biased region" description="Basic and acidic residues" evidence="1">
    <location>
        <begin position="1376"/>
        <end position="1391"/>
    </location>
</feature>
<accession>A0A284RDV0</accession>
<evidence type="ECO:0000256" key="1">
    <source>
        <dbReference type="SAM" id="MobiDB-lite"/>
    </source>
</evidence>
<feature type="domain" description="Meiotically up-regulated protein Msb1/Mug8" evidence="2">
    <location>
        <begin position="133"/>
        <end position="648"/>
    </location>
</feature>
<dbReference type="InterPro" id="IPR037508">
    <property type="entry name" value="Msb1/Mug8"/>
</dbReference>
<evidence type="ECO:0000313" key="4">
    <source>
        <dbReference type="Proteomes" id="UP000219338"/>
    </source>
</evidence>